<dbReference type="NCBIfam" id="NF041287">
    <property type="entry name" value="lipo_GerS_rel"/>
    <property type="match status" value="1"/>
</dbReference>
<evidence type="ECO:0000313" key="1">
    <source>
        <dbReference type="EMBL" id="MBL4931531.1"/>
    </source>
</evidence>
<evidence type="ECO:0000313" key="2">
    <source>
        <dbReference type="Proteomes" id="UP000623681"/>
    </source>
</evidence>
<reference evidence="1" key="1">
    <citation type="submission" date="2021-01" db="EMBL/GenBank/DDBJ databases">
        <title>Genome public.</title>
        <authorList>
            <person name="Liu C."/>
            <person name="Sun Q."/>
        </authorList>
    </citation>
    <scope>NUCLEOTIDE SEQUENCE</scope>
    <source>
        <strain evidence="1">YIM B02565</strain>
    </source>
</reference>
<protein>
    <recommendedName>
        <fullName evidence="3">Membrane associated protein</fullName>
    </recommendedName>
</protein>
<organism evidence="1 2">
    <name type="scientific">Clostridium paridis</name>
    <dbReference type="NCBI Taxonomy" id="2803863"/>
    <lineage>
        <taxon>Bacteria</taxon>
        <taxon>Bacillati</taxon>
        <taxon>Bacillota</taxon>
        <taxon>Clostridia</taxon>
        <taxon>Eubacteriales</taxon>
        <taxon>Clostridiaceae</taxon>
        <taxon>Clostridium</taxon>
    </lineage>
</organism>
<dbReference type="Proteomes" id="UP000623681">
    <property type="component" value="Unassembled WGS sequence"/>
</dbReference>
<dbReference type="Gene3D" id="2.50.20.10">
    <property type="entry name" value="Lipoprotein localisation LolA/LolB/LppX"/>
    <property type="match status" value="1"/>
</dbReference>
<evidence type="ECO:0008006" key="3">
    <source>
        <dbReference type="Google" id="ProtNLM"/>
    </source>
</evidence>
<keyword evidence="2" id="KW-1185">Reference proteome</keyword>
<comment type="caution">
    <text evidence="1">The sequence shown here is derived from an EMBL/GenBank/DDBJ whole genome shotgun (WGS) entry which is preliminary data.</text>
</comment>
<dbReference type="InterPro" id="IPR029046">
    <property type="entry name" value="LolA/LolB/LppX"/>
</dbReference>
<accession>A0A937FHA2</accession>
<dbReference type="EMBL" id="JAESWA010000020">
    <property type="protein sequence ID" value="MBL4931531.1"/>
    <property type="molecule type" value="Genomic_DNA"/>
</dbReference>
<gene>
    <name evidence="1" type="ORF">JK634_06920</name>
</gene>
<dbReference type="AlphaFoldDB" id="A0A937FHA2"/>
<dbReference type="SUPFAM" id="SSF89392">
    <property type="entry name" value="Prokaryotic lipoproteins and lipoprotein localization factors"/>
    <property type="match status" value="1"/>
</dbReference>
<proteinExistence type="predicted"/>
<name>A0A937FHA2_9CLOT</name>
<dbReference type="RefSeq" id="WP_202766916.1">
    <property type="nucleotide sequence ID" value="NZ_JAESWA010000020.1"/>
</dbReference>
<dbReference type="PROSITE" id="PS51257">
    <property type="entry name" value="PROKAR_LIPOPROTEIN"/>
    <property type="match status" value="1"/>
</dbReference>
<sequence>MKKKIALSMLLFVIILSCISIIYMKISSSPERVLKLLRNIKSYECNVDYKFYNSMGEKEETTKQYFLKEKGNKVVFGDNRIQVYNNEGQVVGGNDKDGELFETSKENYDFYEASFINNLSKYLNDERSLSFEYNKEIGKGYYKVSIPLDINNPNLDVGILYINIPDKVPERFVILNKKGEKTFEARYTDFQINPRLDEGLLEIKSN</sequence>